<dbReference type="PROSITE" id="PS50010">
    <property type="entry name" value="DH_2"/>
    <property type="match status" value="1"/>
</dbReference>
<evidence type="ECO:0000313" key="3">
    <source>
        <dbReference type="Proteomes" id="UP000326759"/>
    </source>
</evidence>
<dbReference type="SUPFAM" id="SSF50729">
    <property type="entry name" value="PH domain-like"/>
    <property type="match status" value="1"/>
</dbReference>
<dbReference type="Gene3D" id="1.20.900.10">
    <property type="entry name" value="Dbl homology (DH) domain"/>
    <property type="match status" value="1"/>
</dbReference>
<dbReference type="PANTHER" id="PTHR45818">
    <property type="entry name" value="PROTEIN VAV"/>
    <property type="match status" value="1"/>
</dbReference>
<dbReference type="GO" id="GO:0016477">
    <property type="term" value="P:cell migration"/>
    <property type="evidence" value="ECO:0007669"/>
    <property type="project" value="TreeGrafter"/>
</dbReference>
<evidence type="ECO:0000313" key="2">
    <source>
        <dbReference type="EMBL" id="KAB7495039.1"/>
    </source>
</evidence>
<evidence type="ECO:0000259" key="1">
    <source>
        <dbReference type="PROSITE" id="PS50010"/>
    </source>
</evidence>
<dbReference type="GO" id="GO:0005737">
    <property type="term" value="C:cytoplasm"/>
    <property type="evidence" value="ECO:0007669"/>
    <property type="project" value="TreeGrafter"/>
</dbReference>
<dbReference type="CDD" id="cd00160">
    <property type="entry name" value="RhoGEF"/>
    <property type="match status" value="1"/>
</dbReference>
<protein>
    <submittedName>
        <fullName evidence="2">Protein vav</fullName>
    </submittedName>
</protein>
<reference evidence="2 3" key="1">
    <citation type="journal article" date="2019" name="PLoS Biol.">
        <title>Sex chromosomes control vertical transmission of feminizing Wolbachia symbionts in an isopod.</title>
        <authorList>
            <person name="Becking T."/>
            <person name="Chebbi M.A."/>
            <person name="Giraud I."/>
            <person name="Moumen B."/>
            <person name="Laverre T."/>
            <person name="Caubet Y."/>
            <person name="Peccoud J."/>
            <person name="Gilbert C."/>
            <person name="Cordaux R."/>
        </authorList>
    </citation>
    <scope>NUCLEOTIDE SEQUENCE [LARGE SCALE GENOMIC DNA]</scope>
    <source>
        <strain evidence="2">ANa2</strain>
        <tissue evidence="2">Whole body excluding digestive tract and cuticle</tissue>
    </source>
</reference>
<dbReference type="Proteomes" id="UP000326759">
    <property type="component" value="Unassembled WGS sequence"/>
</dbReference>
<dbReference type="GO" id="GO:0035556">
    <property type="term" value="P:intracellular signal transduction"/>
    <property type="evidence" value="ECO:0007669"/>
    <property type="project" value="InterPro"/>
</dbReference>
<dbReference type="SMART" id="SM00325">
    <property type="entry name" value="RhoGEF"/>
    <property type="match status" value="1"/>
</dbReference>
<feature type="domain" description="DH" evidence="1">
    <location>
        <begin position="83"/>
        <end position="263"/>
    </location>
</feature>
<dbReference type="Gene3D" id="2.30.29.30">
    <property type="entry name" value="Pleckstrin-homology domain (PH domain)/Phosphotyrosine-binding domain (PTB)"/>
    <property type="match status" value="1"/>
</dbReference>
<keyword evidence="3" id="KW-1185">Reference proteome</keyword>
<dbReference type="Pfam" id="PF00621">
    <property type="entry name" value="RhoGEF"/>
    <property type="match status" value="1"/>
</dbReference>
<dbReference type="EMBL" id="SEYY01023170">
    <property type="protein sequence ID" value="KAB7495039.1"/>
    <property type="molecule type" value="Genomic_DNA"/>
</dbReference>
<dbReference type="PROSITE" id="PS00741">
    <property type="entry name" value="DH_1"/>
    <property type="match status" value="1"/>
</dbReference>
<proteinExistence type="predicted"/>
<gene>
    <name evidence="2" type="primary">Vav</name>
    <name evidence="2" type="ORF">Anas_08376</name>
</gene>
<accession>A0A5N5SN68</accession>
<comment type="caution">
    <text evidence="2">The sequence shown here is derived from an EMBL/GenBank/DDBJ whole genome shotgun (WGS) entry which is preliminary data.</text>
</comment>
<dbReference type="GO" id="GO:0005085">
    <property type="term" value="F:guanyl-nucleotide exchange factor activity"/>
    <property type="evidence" value="ECO:0007669"/>
    <property type="project" value="InterPro"/>
</dbReference>
<dbReference type="AlphaFoldDB" id="A0A5N5SN68"/>
<dbReference type="InterPro" id="IPR035899">
    <property type="entry name" value="DBL_dom_sf"/>
</dbReference>
<name>A0A5N5SN68_9CRUS</name>
<dbReference type="PANTHER" id="PTHR45818:SF3">
    <property type="entry name" value="PROTEIN VAV"/>
    <property type="match status" value="1"/>
</dbReference>
<dbReference type="InterPro" id="IPR000219">
    <property type="entry name" value="DH_dom"/>
</dbReference>
<dbReference type="InterPro" id="IPR001331">
    <property type="entry name" value="GDS_CDC24_CS"/>
</dbReference>
<sequence>MLVNVLGVEKMILNRVAFLEQASIDKDISVSLLSSILLVFLHDSKDDKSAWNGGYDEEDPYSFIEEDIYEELVPRCQERSPDKRELCLRELIETEKNYSDALKRVLCNFYKPLKETLGEENCSVIFFKFKEMADIHTHLYKGLHDARSNPHNLPVSQVFITSQEKLLIYGDYCANLSKAQVLLEKLMAEDSVIRQKIKDCETLMSNRQYQLRDYLVVPLQRILKYHLLLGELIKHTSENHDEYYGLKKAFEAMVDVADYVNEVKRDKETLQIIQDLQSSITDIPEHLKDLKEFGRLKLDGEIKIECHPDKNKTRFVFIFDKVMIMCKHAKQVD</sequence>
<dbReference type="InterPro" id="IPR011993">
    <property type="entry name" value="PH-like_dom_sf"/>
</dbReference>
<dbReference type="OrthoDB" id="5340910at2759"/>
<organism evidence="2 3">
    <name type="scientific">Armadillidium nasatum</name>
    <dbReference type="NCBI Taxonomy" id="96803"/>
    <lineage>
        <taxon>Eukaryota</taxon>
        <taxon>Metazoa</taxon>
        <taxon>Ecdysozoa</taxon>
        <taxon>Arthropoda</taxon>
        <taxon>Crustacea</taxon>
        <taxon>Multicrustacea</taxon>
        <taxon>Malacostraca</taxon>
        <taxon>Eumalacostraca</taxon>
        <taxon>Peracarida</taxon>
        <taxon>Isopoda</taxon>
        <taxon>Oniscidea</taxon>
        <taxon>Crinocheta</taxon>
        <taxon>Armadillidiidae</taxon>
        <taxon>Armadillidium</taxon>
    </lineage>
</organism>
<dbReference type="SUPFAM" id="SSF48065">
    <property type="entry name" value="DBL homology domain (DH-domain)"/>
    <property type="match status" value="1"/>
</dbReference>